<reference evidence="4" key="1">
    <citation type="submission" date="2022-03" db="EMBL/GenBank/DDBJ databases">
        <title>A functionally conserved STORR gene fusion in Papaver species that diverged 16.8 million years ago.</title>
        <authorList>
            <person name="Catania T."/>
        </authorList>
    </citation>
    <scope>NUCLEOTIDE SEQUENCE</scope>
    <source>
        <strain evidence="4">S-191538</strain>
    </source>
</reference>
<dbReference type="Pfam" id="PF21224">
    <property type="entry name" value="Hen1_LCD"/>
    <property type="match status" value="1"/>
</dbReference>
<accession>A0AA41RTZ5</accession>
<dbReference type="InterPro" id="IPR006630">
    <property type="entry name" value="La_HTH"/>
</dbReference>
<keyword evidence="1 2" id="KW-0694">RNA-binding</keyword>
<dbReference type="Proteomes" id="UP001177140">
    <property type="component" value="Unassembled WGS sequence"/>
</dbReference>
<feature type="domain" description="HTH La-type RNA-binding" evidence="3">
    <location>
        <begin position="98"/>
        <end position="208"/>
    </location>
</feature>
<evidence type="ECO:0000256" key="2">
    <source>
        <dbReference type="PROSITE-ProRule" id="PRU00332"/>
    </source>
</evidence>
<dbReference type="EMBL" id="JAJJMA010058796">
    <property type="protein sequence ID" value="MCL7026587.1"/>
    <property type="molecule type" value="Genomic_DNA"/>
</dbReference>
<dbReference type="Gene3D" id="3.30.160.20">
    <property type="match status" value="1"/>
</dbReference>
<dbReference type="GO" id="GO:0003723">
    <property type="term" value="F:RNA binding"/>
    <property type="evidence" value="ECO:0007669"/>
    <property type="project" value="UniProtKB-UniRule"/>
</dbReference>
<keyword evidence="5" id="KW-1185">Reference proteome</keyword>
<evidence type="ECO:0000313" key="4">
    <source>
        <dbReference type="EMBL" id="MCL7026587.1"/>
    </source>
</evidence>
<dbReference type="Pfam" id="PF24995">
    <property type="entry name" value="DSRM_2"/>
    <property type="match status" value="1"/>
</dbReference>
<name>A0AA41RTZ5_PAPNU</name>
<evidence type="ECO:0000313" key="5">
    <source>
        <dbReference type="Proteomes" id="UP001177140"/>
    </source>
</evidence>
<gene>
    <name evidence="4" type="ORF">MKW94_000435</name>
</gene>
<dbReference type="PROSITE" id="PS50961">
    <property type="entry name" value="HTH_LA"/>
    <property type="match status" value="1"/>
</dbReference>
<sequence length="271" mass="29344">MGTESVVPKKAPTPTPKAVIHQKFGANAVYKTEEVKEPVQNVCPGLAVPQQGPCLFRCCLQLPDMTVTSEVCKRKKDAEQSAAKIAMEKLGIQPARNEPTVKELCDELVTRVSYVFSDEFFPSGHPLTGHLRAALARKGHLRGLVPAFILASCDQKVNNLCKSINCKVETDHLLSIPLIMRAATSSASVATDEGKLWIRKQNPYTPATIEAATDGNPSAESICVEAIHIPYLLEKAVQPLVLNISSKGYYVDAIAEKLGVADASHVLLSRC</sequence>
<dbReference type="SUPFAM" id="SSF54768">
    <property type="entry name" value="dsRNA-binding domain-like"/>
    <property type="match status" value="1"/>
</dbReference>
<dbReference type="InterPro" id="IPR040813">
    <property type="entry name" value="Hen1_Lam_C"/>
</dbReference>
<evidence type="ECO:0000256" key="1">
    <source>
        <dbReference type="ARBA" id="ARBA00022884"/>
    </source>
</evidence>
<proteinExistence type="predicted"/>
<dbReference type="AlphaFoldDB" id="A0AA41RTZ5"/>
<dbReference type="Pfam" id="PF18441">
    <property type="entry name" value="Hen1_Lam_C"/>
    <property type="match status" value="1"/>
</dbReference>
<protein>
    <recommendedName>
        <fullName evidence="3">HTH La-type RNA-binding domain-containing protein</fullName>
    </recommendedName>
</protein>
<comment type="caution">
    <text evidence="4">The sequence shown here is derived from an EMBL/GenBank/DDBJ whole genome shotgun (WGS) entry which is preliminary data.</text>
</comment>
<evidence type="ECO:0000259" key="3">
    <source>
        <dbReference type="PROSITE" id="PS50961"/>
    </source>
</evidence>
<dbReference type="InterPro" id="IPR056755">
    <property type="entry name" value="DSRM_2"/>
</dbReference>
<organism evidence="4 5">
    <name type="scientific">Papaver nudicaule</name>
    <name type="common">Iceland poppy</name>
    <dbReference type="NCBI Taxonomy" id="74823"/>
    <lineage>
        <taxon>Eukaryota</taxon>
        <taxon>Viridiplantae</taxon>
        <taxon>Streptophyta</taxon>
        <taxon>Embryophyta</taxon>
        <taxon>Tracheophyta</taxon>
        <taxon>Spermatophyta</taxon>
        <taxon>Magnoliopsida</taxon>
        <taxon>Ranunculales</taxon>
        <taxon>Papaveraceae</taxon>
        <taxon>Papaveroideae</taxon>
        <taxon>Papaver</taxon>
    </lineage>
</organism>
<feature type="non-terminal residue" evidence="4">
    <location>
        <position position="271"/>
    </location>
</feature>